<sequence length="469" mass="51053">MSSLYLKLNLSKTELLVFSPSTNLPLPDIAISVCGSTITPKQHARCLGVILDSDLSFTPYIRSLARSSYLHLKNISRIRPFLTFDSAKTLTVSLIHSRLDYCNSLLIGLPLAKLSPLQSVLNAAARIIFLTNCYTDASTLCQSLHWLPIHSRIQYKTTTLIHKALHGSAPPYISSLVSVYHPTRALRSANDLRFHTTNVPLMDPPGHVHLYETAFVQNGRAVTVLWASCTLFLGILEIVVLLQPTWVLGGEGSGHFGLYQVCEESDWGTECRGPDGVLEPLPPFQTAAGFMLGALLLVLLSLASIILLWFCHSGSVYKLCAWLQLTAAFCQALACILFPDGWDSPAVRPFCNHRSDRYQLGTCSVHWGFILAILGTFDCLVLSILGFTLGKRHDALNPSDVKPSKKGSTLITVDSSDLDEELAPEKAGLSSLVAGVGLPRTSSLARETSFVLAKMGPLIPPMLLPTGSS</sequence>
<evidence type="ECO:0000313" key="7">
    <source>
        <dbReference type="Proteomes" id="UP001176940"/>
    </source>
</evidence>
<organism evidence="6 7">
    <name type="scientific">Ranitomeya imitator</name>
    <name type="common">mimic poison frog</name>
    <dbReference type="NCBI Taxonomy" id="111125"/>
    <lineage>
        <taxon>Eukaryota</taxon>
        <taxon>Metazoa</taxon>
        <taxon>Chordata</taxon>
        <taxon>Craniata</taxon>
        <taxon>Vertebrata</taxon>
        <taxon>Euteleostomi</taxon>
        <taxon>Amphibia</taxon>
        <taxon>Batrachia</taxon>
        <taxon>Anura</taxon>
        <taxon>Neobatrachia</taxon>
        <taxon>Hyloidea</taxon>
        <taxon>Dendrobatidae</taxon>
        <taxon>Dendrobatinae</taxon>
        <taxon>Ranitomeya</taxon>
    </lineage>
</organism>
<dbReference type="EMBL" id="CAUEEQ010002348">
    <property type="protein sequence ID" value="CAJ0922564.1"/>
    <property type="molecule type" value="Genomic_DNA"/>
</dbReference>
<comment type="caution">
    <text evidence="6">The sequence shown here is derived from an EMBL/GenBank/DDBJ whole genome shotgun (WGS) entry which is preliminary data.</text>
</comment>
<evidence type="ECO:0000256" key="5">
    <source>
        <dbReference type="SAM" id="Phobius"/>
    </source>
</evidence>
<reference evidence="6" key="1">
    <citation type="submission" date="2023-07" db="EMBL/GenBank/DDBJ databases">
        <authorList>
            <person name="Stuckert A."/>
        </authorList>
    </citation>
    <scope>NUCLEOTIDE SEQUENCE</scope>
</reference>
<feature type="transmembrane region" description="Helical" evidence="5">
    <location>
        <begin position="319"/>
        <end position="339"/>
    </location>
</feature>
<evidence type="ECO:0000256" key="1">
    <source>
        <dbReference type="ARBA" id="ARBA00004141"/>
    </source>
</evidence>
<keyword evidence="7" id="KW-1185">Reference proteome</keyword>
<dbReference type="Pfam" id="PF10242">
    <property type="entry name" value="L_HMGIC_fpl"/>
    <property type="match status" value="1"/>
</dbReference>
<feature type="transmembrane region" description="Helical" evidence="5">
    <location>
        <begin position="221"/>
        <end position="242"/>
    </location>
</feature>
<evidence type="ECO:0000256" key="3">
    <source>
        <dbReference type="ARBA" id="ARBA00022989"/>
    </source>
</evidence>
<dbReference type="InterPro" id="IPR019372">
    <property type="entry name" value="LHFPL"/>
</dbReference>
<evidence type="ECO:0000256" key="4">
    <source>
        <dbReference type="ARBA" id="ARBA00023136"/>
    </source>
</evidence>
<comment type="subcellular location">
    <subcellularLocation>
        <location evidence="1">Membrane</location>
        <topology evidence="1">Multi-pass membrane protein</topology>
    </subcellularLocation>
</comment>
<keyword evidence="3 5" id="KW-1133">Transmembrane helix</keyword>
<keyword evidence="4 5" id="KW-0472">Membrane</keyword>
<evidence type="ECO:0000313" key="6">
    <source>
        <dbReference type="EMBL" id="CAJ0922564.1"/>
    </source>
</evidence>
<evidence type="ECO:0000256" key="2">
    <source>
        <dbReference type="ARBA" id="ARBA00022692"/>
    </source>
</evidence>
<dbReference type="Proteomes" id="UP001176940">
    <property type="component" value="Unassembled WGS sequence"/>
</dbReference>
<keyword evidence="2 5" id="KW-0812">Transmembrane</keyword>
<feature type="transmembrane region" description="Helical" evidence="5">
    <location>
        <begin position="287"/>
        <end position="310"/>
    </location>
</feature>
<proteinExistence type="predicted"/>
<feature type="transmembrane region" description="Helical" evidence="5">
    <location>
        <begin position="365"/>
        <end position="389"/>
    </location>
</feature>
<gene>
    <name evidence="6" type="ORF">RIMI_LOCUS1779840</name>
</gene>
<dbReference type="PANTHER" id="PTHR12489">
    <property type="entry name" value="LIPOMA HMGIC FUSION PARTNER-LIKE PROTEIN"/>
    <property type="match status" value="1"/>
</dbReference>
<name>A0ABN9KST2_9NEOB</name>
<dbReference type="PANTHER" id="PTHR12489:SF17">
    <property type="entry name" value="LHFPL TETRASPAN SUBFAMILY MEMBER 4B"/>
    <property type="match status" value="1"/>
</dbReference>
<protein>
    <submittedName>
        <fullName evidence="6">Uncharacterized protein</fullName>
    </submittedName>
</protein>
<accession>A0ABN9KST2</accession>
<dbReference type="Gene3D" id="1.20.140.150">
    <property type="match status" value="1"/>
</dbReference>